<accession>A0A382Z6C5</accession>
<protein>
    <recommendedName>
        <fullName evidence="2">LamG-like jellyroll fold domain-containing protein</fullName>
    </recommendedName>
</protein>
<organism evidence="1">
    <name type="scientific">marine metagenome</name>
    <dbReference type="NCBI Taxonomy" id="408172"/>
    <lineage>
        <taxon>unclassified sequences</taxon>
        <taxon>metagenomes</taxon>
        <taxon>ecological metagenomes</taxon>
    </lineage>
</organism>
<feature type="non-terminal residue" evidence="1">
    <location>
        <position position="185"/>
    </location>
</feature>
<gene>
    <name evidence="1" type="ORF">METZ01_LOCUS443867</name>
</gene>
<dbReference type="Pfam" id="PF13385">
    <property type="entry name" value="Laminin_G_3"/>
    <property type="match status" value="1"/>
</dbReference>
<sequence length="185" mass="19846">MGSVYGPNIVTDSLQLYIDAGNTKSYSGSGTIWSDLSGNGHDVTLGNGAGNSPTFSSNNGGYFDFNGSSHKAYSTNVINLMANDWTIDCWVYLDDWEYPSSACGDNRATIWGCFDGYWNGASLEIVETSLRFTEFHATSSYNIRAISGGSLSTWMHVTVSWDDDGLMKGYVNGVEGSSGGLDVSS</sequence>
<reference evidence="1" key="1">
    <citation type="submission" date="2018-05" db="EMBL/GenBank/DDBJ databases">
        <authorList>
            <person name="Lanie J.A."/>
            <person name="Ng W.-L."/>
            <person name="Kazmierczak K.M."/>
            <person name="Andrzejewski T.M."/>
            <person name="Davidsen T.M."/>
            <person name="Wayne K.J."/>
            <person name="Tettelin H."/>
            <person name="Glass J.I."/>
            <person name="Rusch D."/>
            <person name="Podicherti R."/>
            <person name="Tsui H.-C.T."/>
            <person name="Winkler M.E."/>
        </authorList>
    </citation>
    <scope>NUCLEOTIDE SEQUENCE</scope>
</reference>
<dbReference type="AlphaFoldDB" id="A0A382Z6C5"/>
<evidence type="ECO:0000313" key="1">
    <source>
        <dbReference type="EMBL" id="SVD91013.1"/>
    </source>
</evidence>
<name>A0A382Z6C5_9ZZZZ</name>
<evidence type="ECO:0008006" key="2">
    <source>
        <dbReference type="Google" id="ProtNLM"/>
    </source>
</evidence>
<proteinExistence type="predicted"/>
<dbReference type="EMBL" id="UINC01181360">
    <property type="protein sequence ID" value="SVD91013.1"/>
    <property type="molecule type" value="Genomic_DNA"/>
</dbReference>
<dbReference type="InterPro" id="IPR013320">
    <property type="entry name" value="ConA-like_dom_sf"/>
</dbReference>
<dbReference type="SUPFAM" id="SSF49899">
    <property type="entry name" value="Concanavalin A-like lectins/glucanases"/>
    <property type="match status" value="1"/>
</dbReference>
<dbReference type="Gene3D" id="2.60.120.200">
    <property type="match status" value="1"/>
</dbReference>